<dbReference type="EMBL" id="BART01022477">
    <property type="protein sequence ID" value="GAG96873.1"/>
    <property type="molecule type" value="Genomic_DNA"/>
</dbReference>
<keyword evidence="1" id="KW-0812">Transmembrane</keyword>
<protein>
    <submittedName>
        <fullName evidence="2">Uncharacterized protein</fullName>
    </submittedName>
</protein>
<evidence type="ECO:0000313" key="2">
    <source>
        <dbReference type="EMBL" id="GAG96873.1"/>
    </source>
</evidence>
<dbReference type="AlphaFoldDB" id="X1CKZ1"/>
<sequence length="30" mass="3361">MQVINSFWFWLVIIGLLLILTAILIGGGMK</sequence>
<organism evidence="2">
    <name type="scientific">marine sediment metagenome</name>
    <dbReference type="NCBI Taxonomy" id="412755"/>
    <lineage>
        <taxon>unclassified sequences</taxon>
        <taxon>metagenomes</taxon>
        <taxon>ecological metagenomes</taxon>
    </lineage>
</organism>
<name>X1CKZ1_9ZZZZ</name>
<feature type="non-terminal residue" evidence="2">
    <location>
        <position position="30"/>
    </location>
</feature>
<reference evidence="2" key="1">
    <citation type="journal article" date="2014" name="Front. Microbiol.">
        <title>High frequency of phylogenetically diverse reductive dehalogenase-homologous genes in deep subseafloor sedimentary metagenomes.</title>
        <authorList>
            <person name="Kawai M."/>
            <person name="Futagami T."/>
            <person name="Toyoda A."/>
            <person name="Takaki Y."/>
            <person name="Nishi S."/>
            <person name="Hori S."/>
            <person name="Arai W."/>
            <person name="Tsubouchi T."/>
            <person name="Morono Y."/>
            <person name="Uchiyama I."/>
            <person name="Ito T."/>
            <person name="Fujiyama A."/>
            <person name="Inagaki F."/>
            <person name="Takami H."/>
        </authorList>
    </citation>
    <scope>NUCLEOTIDE SEQUENCE</scope>
    <source>
        <strain evidence="2">Expedition CK06-06</strain>
    </source>
</reference>
<keyword evidence="1" id="KW-1133">Transmembrane helix</keyword>
<gene>
    <name evidence="2" type="ORF">S01H4_41138</name>
</gene>
<accession>X1CKZ1</accession>
<feature type="transmembrane region" description="Helical" evidence="1">
    <location>
        <begin position="6"/>
        <end position="27"/>
    </location>
</feature>
<keyword evidence="1" id="KW-0472">Membrane</keyword>
<comment type="caution">
    <text evidence="2">The sequence shown here is derived from an EMBL/GenBank/DDBJ whole genome shotgun (WGS) entry which is preliminary data.</text>
</comment>
<proteinExistence type="predicted"/>
<evidence type="ECO:0000256" key="1">
    <source>
        <dbReference type="SAM" id="Phobius"/>
    </source>
</evidence>